<dbReference type="Pfam" id="PF12833">
    <property type="entry name" value="HTH_18"/>
    <property type="match status" value="1"/>
</dbReference>
<dbReference type="Gene3D" id="1.10.10.60">
    <property type="entry name" value="Homeodomain-like"/>
    <property type="match status" value="1"/>
</dbReference>
<evidence type="ECO:0000256" key="1">
    <source>
        <dbReference type="ARBA" id="ARBA00023015"/>
    </source>
</evidence>
<sequence>MANHEAFSLTPFPVEILYMRYDVIQEWNLIDLQMPYWRLYRPVNACGYIHFKDRTIHLMPGKIYLIAPNTVFTTSTRGGLIEKFYLHFTIGGLYADCSDFVAELAGSPPLHGVIDRLSELLQARQGGDALKLLGCAAVNLVIEQLPQEYLLDLRNIESQMLAIWQMIKRDPTLNYSNRKLAAMAHMSLGPFIKKFYSSFAITPQHFILEKKLELAALYLLQSDESISTIAEKCGFCNRYYFTRIFTKYRKISPAAFRKHERH</sequence>
<dbReference type="GO" id="GO:0003700">
    <property type="term" value="F:DNA-binding transcription factor activity"/>
    <property type="evidence" value="ECO:0007669"/>
    <property type="project" value="InterPro"/>
</dbReference>
<dbReference type="RefSeq" id="WP_168964349.1">
    <property type="nucleotide sequence ID" value="NZ_JABAEW010000144.1"/>
</dbReference>
<dbReference type="SUPFAM" id="SSF46689">
    <property type="entry name" value="Homeodomain-like"/>
    <property type="match status" value="1"/>
</dbReference>
<gene>
    <name evidence="5" type="ORF">HF882_23090</name>
</gene>
<feature type="domain" description="HTH araC/xylS-type" evidence="4">
    <location>
        <begin position="161"/>
        <end position="259"/>
    </location>
</feature>
<reference evidence="5 6" key="1">
    <citation type="submission" date="2020-04" db="EMBL/GenBank/DDBJ databases">
        <authorList>
            <person name="Hitch T.C.A."/>
            <person name="Wylensek D."/>
            <person name="Clavel T."/>
        </authorList>
    </citation>
    <scope>NUCLEOTIDE SEQUENCE [LARGE SCALE GENOMIC DNA]</scope>
    <source>
        <strain evidence="5 6">COR2-253-APC-1A</strain>
    </source>
</reference>
<evidence type="ECO:0000313" key="6">
    <source>
        <dbReference type="Proteomes" id="UP000576225"/>
    </source>
</evidence>
<organism evidence="5 6">
    <name type="scientific">Victivallis vadensis</name>
    <dbReference type="NCBI Taxonomy" id="172901"/>
    <lineage>
        <taxon>Bacteria</taxon>
        <taxon>Pseudomonadati</taxon>
        <taxon>Lentisphaerota</taxon>
        <taxon>Lentisphaeria</taxon>
        <taxon>Victivallales</taxon>
        <taxon>Victivallaceae</taxon>
        <taxon>Victivallis</taxon>
    </lineage>
</organism>
<dbReference type="InterPro" id="IPR018062">
    <property type="entry name" value="HTH_AraC-typ_CS"/>
</dbReference>
<keyword evidence="1" id="KW-0805">Transcription regulation</keyword>
<name>A0A848B767_9BACT</name>
<evidence type="ECO:0000313" key="5">
    <source>
        <dbReference type="EMBL" id="NMD89470.1"/>
    </source>
</evidence>
<dbReference type="PANTHER" id="PTHR43280:SF28">
    <property type="entry name" value="HTH-TYPE TRANSCRIPTIONAL ACTIVATOR RHAS"/>
    <property type="match status" value="1"/>
</dbReference>
<dbReference type="EMBL" id="JABAEW010000144">
    <property type="protein sequence ID" value="NMD89470.1"/>
    <property type="molecule type" value="Genomic_DNA"/>
</dbReference>
<keyword evidence="2" id="KW-0238">DNA-binding</keyword>
<dbReference type="InterPro" id="IPR018060">
    <property type="entry name" value="HTH_AraC"/>
</dbReference>
<dbReference type="AlphaFoldDB" id="A0A848B767"/>
<accession>A0A848B767</accession>
<evidence type="ECO:0000256" key="3">
    <source>
        <dbReference type="ARBA" id="ARBA00023163"/>
    </source>
</evidence>
<dbReference type="SMART" id="SM00342">
    <property type="entry name" value="HTH_ARAC"/>
    <property type="match status" value="1"/>
</dbReference>
<keyword evidence="3" id="KW-0804">Transcription</keyword>
<dbReference type="PROSITE" id="PS00041">
    <property type="entry name" value="HTH_ARAC_FAMILY_1"/>
    <property type="match status" value="1"/>
</dbReference>
<dbReference type="PANTHER" id="PTHR43280">
    <property type="entry name" value="ARAC-FAMILY TRANSCRIPTIONAL REGULATOR"/>
    <property type="match status" value="1"/>
</dbReference>
<proteinExistence type="predicted"/>
<dbReference type="InterPro" id="IPR009057">
    <property type="entry name" value="Homeodomain-like_sf"/>
</dbReference>
<protein>
    <submittedName>
        <fullName evidence="5">Helix-turn-helix transcriptional regulator</fullName>
    </submittedName>
</protein>
<dbReference type="Proteomes" id="UP000576225">
    <property type="component" value="Unassembled WGS sequence"/>
</dbReference>
<evidence type="ECO:0000256" key="2">
    <source>
        <dbReference type="ARBA" id="ARBA00023125"/>
    </source>
</evidence>
<dbReference type="GO" id="GO:0043565">
    <property type="term" value="F:sequence-specific DNA binding"/>
    <property type="evidence" value="ECO:0007669"/>
    <property type="project" value="InterPro"/>
</dbReference>
<comment type="caution">
    <text evidence="5">The sequence shown here is derived from an EMBL/GenBank/DDBJ whole genome shotgun (WGS) entry which is preliminary data.</text>
</comment>
<evidence type="ECO:0000259" key="4">
    <source>
        <dbReference type="PROSITE" id="PS01124"/>
    </source>
</evidence>
<dbReference type="PROSITE" id="PS01124">
    <property type="entry name" value="HTH_ARAC_FAMILY_2"/>
    <property type="match status" value="1"/>
</dbReference>